<reference evidence="2 3" key="1">
    <citation type="submission" date="2019-05" db="EMBL/GenBank/DDBJ databases">
        <title>Genome of Alcanivorax gelatiniphagus, an oil degrading marine bacteria.</title>
        <authorList>
            <person name="Kwon K.K."/>
        </authorList>
    </citation>
    <scope>NUCLEOTIDE SEQUENCE [LARGE SCALE GENOMIC DNA]</scope>
    <source>
        <strain evidence="2 3">MEBiC 08158</strain>
    </source>
</reference>
<proteinExistence type="predicted"/>
<evidence type="ECO:0000313" key="2">
    <source>
        <dbReference type="EMBL" id="TMW11933.1"/>
    </source>
</evidence>
<dbReference type="RefSeq" id="WP_138773078.1">
    <property type="nucleotide sequence ID" value="NZ_JBHSSX010000003.1"/>
</dbReference>
<evidence type="ECO:0000256" key="1">
    <source>
        <dbReference type="SAM" id="Phobius"/>
    </source>
</evidence>
<gene>
    <name evidence="2" type="ORF">FGS76_12975</name>
</gene>
<keyword evidence="3" id="KW-1185">Reference proteome</keyword>
<accession>A0ABY2XKC1</accession>
<comment type="caution">
    <text evidence="2">The sequence shown here is derived from an EMBL/GenBank/DDBJ whole genome shotgun (WGS) entry which is preliminary data.</text>
</comment>
<name>A0ABY2XKC1_9GAMM</name>
<keyword evidence="1" id="KW-1133">Transmembrane helix</keyword>
<dbReference type="Proteomes" id="UP000739180">
    <property type="component" value="Unassembled WGS sequence"/>
</dbReference>
<keyword evidence="1" id="KW-0812">Transmembrane</keyword>
<keyword evidence="1" id="KW-0472">Membrane</keyword>
<feature type="transmembrane region" description="Helical" evidence="1">
    <location>
        <begin position="50"/>
        <end position="83"/>
    </location>
</feature>
<evidence type="ECO:0000313" key="3">
    <source>
        <dbReference type="Proteomes" id="UP000739180"/>
    </source>
</evidence>
<dbReference type="EMBL" id="VCQT01000038">
    <property type="protein sequence ID" value="TMW11933.1"/>
    <property type="molecule type" value="Genomic_DNA"/>
</dbReference>
<protein>
    <submittedName>
        <fullName evidence="2">Uncharacterized protein</fullName>
    </submittedName>
</protein>
<organism evidence="2 3">
    <name type="scientific">Alloalcanivorax gelatiniphagus</name>
    <dbReference type="NCBI Taxonomy" id="1194167"/>
    <lineage>
        <taxon>Bacteria</taxon>
        <taxon>Pseudomonadati</taxon>
        <taxon>Pseudomonadota</taxon>
        <taxon>Gammaproteobacteria</taxon>
        <taxon>Oceanospirillales</taxon>
        <taxon>Alcanivoracaceae</taxon>
        <taxon>Alloalcanivorax</taxon>
    </lineage>
</organism>
<sequence>MKIVGGNFGVRGSASIGNNDTLVINGANKVTYRAGQLASVSGRVVKERKFGVVGFIIGLLLFSVLLGLLFNLIGVIIAIVLAVAGSFYSKKRNIAEVRFNDDQVVVLECSGREIKRLYLLYRG</sequence>